<dbReference type="SMART" id="SM00257">
    <property type="entry name" value="LysM"/>
    <property type="match status" value="2"/>
</dbReference>
<reference evidence="8 9" key="1">
    <citation type="submission" date="2013-02" db="EMBL/GenBank/DDBJ databases">
        <title>The Genome Sequence of Enterococcus phoeniculicola BAA-412.</title>
        <authorList>
            <consortium name="The Broad Institute Genome Sequencing Platform"/>
            <consortium name="The Broad Institute Genome Sequencing Center for Infectious Disease"/>
            <person name="Earl A.M."/>
            <person name="Gilmore M.S."/>
            <person name="Lebreton F."/>
            <person name="Walker B."/>
            <person name="Young S.K."/>
            <person name="Zeng Q."/>
            <person name="Gargeya S."/>
            <person name="Fitzgerald M."/>
            <person name="Haas B."/>
            <person name="Abouelleil A."/>
            <person name="Alvarado L."/>
            <person name="Arachchi H.M."/>
            <person name="Berlin A.M."/>
            <person name="Chapman S.B."/>
            <person name="Dewar J."/>
            <person name="Goldberg J."/>
            <person name="Griggs A."/>
            <person name="Gujja S."/>
            <person name="Hansen M."/>
            <person name="Howarth C."/>
            <person name="Imamovic A."/>
            <person name="Larimer J."/>
            <person name="McCowan C."/>
            <person name="Murphy C."/>
            <person name="Neiman D."/>
            <person name="Pearson M."/>
            <person name="Priest M."/>
            <person name="Roberts A."/>
            <person name="Saif S."/>
            <person name="Shea T."/>
            <person name="Sisk P."/>
            <person name="Sykes S."/>
            <person name="Wortman J."/>
            <person name="Nusbaum C."/>
            <person name="Birren B."/>
        </authorList>
    </citation>
    <scope>NUCLEOTIDE SEQUENCE [LARGE SCALE GENOMIC DNA]</scope>
    <source>
        <strain evidence="8 9">ATCC BAA-412</strain>
    </source>
</reference>
<protein>
    <recommendedName>
        <fullName evidence="5">Peptidoglycan hydrolase</fullName>
    </recommendedName>
</protein>
<feature type="region of interest" description="Disordered" evidence="6">
    <location>
        <begin position="36"/>
        <end position="160"/>
    </location>
</feature>
<sequence>MDYKKVGVVSSVVLAYSGFTASIPVQATTVSTDSFTLQDDRGEKPVDLTIKQLSTQSSSEITEESTSRDTTSENTETSESTQMSISDSESSSDATSESLTSSEVESTSTDSINTTDTASSSSQPSVTTDSSEQKTGNTSHSQESSKIKESTKETEKKEASEEIPAIIFYSPNYSTQRFVSQIAEQARTISQEHDLYASVMIAQSILESGSGNSGLASPPNYNLFGIKGSYGGRTVRFATSEDDGSGKLNKINANFKKYSSYKESLEDYANLLSRNLYSGARKSNTSSYQEATSFLTGRYATDTSYGAKLNGLIEAYNLAQYDNPVEKTTDLTEVKDSSSTIVKPKVEADKAKEASKMTVEQNFFMHEVQFGESLKKISELYETPISTIVQQNQLNRLVLMVGQVLKIETSIRPNEVDQTIIESDTRLKQDILLNKKITEVIPEPVFKTKDLRYKITATSALPTDSYQVQRGDSLLKISQKVGLSVQSIREWNQLEGYLLREGQILRITPVLSV</sequence>
<evidence type="ECO:0000256" key="3">
    <source>
        <dbReference type="ARBA" id="ARBA00022638"/>
    </source>
</evidence>
<keyword evidence="2" id="KW-0929">Antimicrobial</keyword>
<evidence type="ECO:0000313" key="9">
    <source>
        <dbReference type="Proteomes" id="UP000013785"/>
    </source>
</evidence>
<dbReference type="CDD" id="cd00118">
    <property type="entry name" value="LysM"/>
    <property type="match status" value="1"/>
</dbReference>
<dbReference type="GO" id="GO:0004040">
    <property type="term" value="F:amidase activity"/>
    <property type="evidence" value="ECO:0007669"/>
    <property type="project" value="InterPro"/>
</dbReference>
<feature type="compositionally biased region" description="Low complexity" evidence="6">
    <location>
        <begin position="72"/>
        <end position="130"/>
    </location>
</feature>
<dbReference type="InterPro" id="IPR051056">
    <property type="entry name" value="Glycosyl_Hydrolase_73"/>
</dbReference>
<dbReference type="OrthoDB" id="2155627at2"/>
<comment type="caution">
    <text evidence="8">The sequence shown here is derived from an EMBL/GenBank/DDBJ whole genome shotgun (WGS) entry which is preliminary data.</text>
</comment>
<evidence type="ECO:0000256" key="5">
    <source>
        <dbReference type="ARBA" id="ARBA00032108"/>
    </source>
</evidence>
<dbReference type="PATRIC" id="fig|1158610.3.peg.3298"/>
<dbReference type="InterPro" id="IPR018392">
    <property type="entry name" value="LysM"/>
</dbReference>
<dbReference type="InterPro" id="IPR036779">
    <property type="entry name" value="LysM_dom_sf"/>
</dbReference>
<dbReference type="InterPro" id="IPR002901">
    <property type="entry name" value="MGlyc_endo_b_GlcNAc-like_dom"/>
</dbReference>
<evidence type="ECO:0000259" key="7">
    <source>
        <dbReference type="PROSITE" id="PS51782"/>
    </source>
</evidence>
<evidence type="ECO:0000313" key="8">
    <source>
        <dbReference type="EMBL" id="EOL41742.1"/>
    </source>
</evidence>
<name>R3W242_9ENTE</name>
<dbReference type="HOGENOM" id="CLU_530747_0_0_9"/>
<feature type="domain" description="LysM" evidence="7">
    <location>
        <begin position="364"/>
        <end position="407"/>
    </location>
</feature>
<proteinExistence type="inferred from homology"/>
<dbReference type="Gene3D" id="3.10.350.10">
    <property type="entry name" value="LysM domain"/>
    <property type="match status" value="2"/>
</dbReference>
<keyword evidence="3" id="KW-0081">Bacteriolytic enzyme</keyword>
<accession>R3W242</accession>
<dbReference type="Gene3D" id="4.10.80.30">
    <property type="entry name" value="DNA polymerase, domain 6"/>
    <property type="match status" value="1"/>
</dbReference>
<feature type="compositionally biased region" description="Basic and acidic residues" evidence="6">
    <location>
        <begin position="143"/>
        <end position="160"/>
    </location>
</feature>
<dbReference type="PROSITE" id="PS51782">
    <property type="entry name" value="LYSM"/>
    <property type="match status" value="2"/>
</dbReference>
<dbReference type="PANTHER" id="PTHR33308">
    <property type="entry name" value="PEPTIDOGLYCAN HYDROLASE FLGJ"/>
    <property type="match status" value="1"/>
</dbReference>
<feature type="domain" description="LysM" evidence="7">
    <location>
        <begin position="464"/>
        <end position="507"/>
    </location>
</feature>
<dbReference type="Pfam" id="PF01832">
    <property type="entry name" value="Glucosaminidase"/>
    <property type="match status" value="1"/>
</dbReference>
<evidence type="ECO:0000256" key="2">
    <source>
        <dbReference type="ARBA" id="ARBA00022529"/>
    </source>
</evidence>
<evidence type="ECO:0000256" key="4">
    <source>
        <dbReference type="ARBA" id="ARBA00022801"/>
    </source>
</evidence>
<organism evidence="8 9">
    <name type="scientific">Enterococcus phoeniculicola ATCC BAA-412</name>
    <dbReference type="NCBI Taxonomy" id="1158610"/>
    <lineage>
        <taxon>Bacteria</taxon>
        <taxon>Bacillati</taxon>
        <taxon>Bacillota</taxon>
        <taxon>Bacilli</taxon>
        <taxon>Lactobacillales</taxon>
        <taxon>Enterococcaceae</taxon>
        <taxon>Enterococcus</taxon>
    </lineage>
</organism>
<dbReference type="EMBL" id="AJAT01000018">
    <property type="protein sequence ID" value="EOL41742.1"/>
    <property type="molecule type" value="Genomic_DNA"/>
</dbReference>
<evidence type="ECO:0000256" key="1">
    <source>
        <dbReference type="ARBA" id="ARBA00010266"/>
    </source>
</evidence>
<dbReference type="SUPFAM" id="SSF54106">
    <property type="entry name" value="LysM domain"/>
    <property type="match status" value="2"/>
</dbReference>
<dbReference type="PRINTS" id="PR01002">
    <property type="entry name" value="FLGFLGJ"/>
</dbReference>
<dbReference type="PANTHER" id="PTHR33308:SF9">
    <property type="entry name" value="PEPTIDOGLYCAN HYDROLASE FLGJ"/>
    <property type="match status" value="1"/>
</dbReference>
<comment type="similarity">
    <text evidence="1">Belongs to the glycosyl hydrolase 73 family.</text>
</comment>
<dbReference type="eggNOG" id="COG1705">
    <property type="taxonomic scope" value="Bacteria"/>
</dbReference>
<dbReference type="Gene3D" id="1.10.530.10">
    <property type="match status" value="1"/>
</dbReference>
<keyword evidence="9" id="KW-1185">Reference proteome</keyword>
<dbReference type="RefSeq" id="WP_010769938.1">
    <property type="nucleotide sequence ID" value="NZ_ASWE01000001.1"/>
</dbReference>
<dbReference type="Proteomes" id="UP000013785">
    <property type="component" value="Unassembled WGS sequence"/>
</dbReference>
<gene>
    <name evidence="8" type="ORF">UC3_03307</name>
</gene>
<dbReference type="Pfam" id="PF01476">
    <property type="entry name" value="LysM"/>
    <property type="match status" value="2"/>
</dbReference>
<dbReference type="GO" id="GO:0031640">
    <property type="term" value="P:killing of cells of another organism"/>
    <property type="evidence" value="ECO:0007669"/>
    <property type="project" value="UniProtKB-KW"/>
</dbReference>
<keyword evidence="4" id="KW-0378">Hydrolase</keyword>
<dbReference type="AlphaFoldDB" id="R3W242"/>
<evidence type="ECO:0000256" key="6">
    <source>
        <dbReference type="SAM" id="MobiDB-lite"/>
    </source>
</evidence>
<dbReference type="SMART" id="SM00047">
    <property type="entry name" value="LYZ2"/>
    <property type="match status" value="1"/>
</dbReference>
<dbReference type="GO" id="GO:0042742">
    <property type="term" value="P:defense response to bacterium"/>
    <property type="evidence" value="ECO:0007669"/>
    <property type="project" value="UniProtKB-KW"/>
</dbReference>
<dbReference type="STRING" id="154621.RV11_GL002732"/>